<evidence type="ECO:0000256" key="1">
    <source>
        <dbReference type="SAM" id="Coils"/>
    </source>
</evidence>
<comment type="caution">
    <text evidence="3">The sequence shown here is derived from an EMBL/GenBank/DDBJ whole genome shotgun (WGS) entry which is preliminary data.</text>
</comment>
<sequence>MGGQTSRMVREIVEDSAYIIRQTNRATYERSRATNAEVQTKLTELRRLNKEMLQSAESDAQRSEVFESFQNTVGQQKKALDEQVEGFAKQFELPKSYQKIADAHREEMQQAKVKAEQAAEALKHPEQKQS</sequence>
<evidence type="ECO:0000313" key="4">
    <source>
        <dbReference type="Proteomes" id="UP000028582"/>
    </source>
</evidence>
<dbReference type="AlphaFoldDB" id="A0A080ZGT3"/>
<evidence type="ECO:0000256" key="2">
    <source>
        <dbReference type="SAM" id="MobiDB-lite"/>
    </source>
</evidence>
<reference evidence="3 4" key="1">
    <citation type="submission" date="2013-11" db="EMBL/GenBank/DDBJ databases">
        <title>The Genome Sequence of Phytophthora parasitica P1976.</title>
        <authorList>
            <consortium name="The Broad Institute Genomics Platform"/>
            <person name="Russ C."/>
            <person name="Tyler B."/>
            <person name="Panabieres F."/>
            <person name="Shan W."/>
            <person name="Tripathy S."/>
            <person name="Grunwald N."/>
            <person name="Machado M."/>
            <person name="Johnson C.S."/>
            <person name="Walker B."/>
            <person name="Young S."/>
            <person name="Zeng Q."/>
            <person name="Gargeya S."/>
            <person name="Fitzgerald M."/>
            <person name="Haas B."/>
            <person name="Abouelleil A."/>
            <person name="Allen A.W."/>
            <person name="Alvarado L."/>
            <person name="Arachchi H.M."/>
            <person name="Berlin A.M."/>
            <person name="Chapman S.B."/>
            <person name="Gainer-Dewar J."/>
            <person name="Goldberg J."/>
            <person name="Griggs A."/>
            <person name="Gujja S."/>
            <person name="Hansen M."/>
            <person name="Howarth C."/>
            <person name="Imamovic A."/>
            <person name="Ireland A."/>
            <person name="Larimer J."/>
            <person name="McCowan C."/>
            <person name="Murphy C."/>
            <person name="Pearson M."/>
            <person name="Poon T.W."/>
            <person name="Priest M."/>
            <person name="Roberts A."/>
            <person name="Saif S."/>
            <person name="Shea T."/>
            <person name="Sisk P."/>
            <person name="Sykes S."/>
            <person name="Wortman J."/>
            <person name="Nusbaum C."/>
            <person name="Birren B."/>
        </authorList>
    </citation>
    <scope>NUCLEOTIDE SEQUENCE [LARGE SCALE GENOMIC DNA]</scope>
    <source>
        <strain evidence="3 4">P1976</strain>
    </source>
</reference>
<proteinExistence type="predicted"/>
<feature type="region of interest" description="Disordered" evidence="2">
    <location>
        <begin position="108"/>
        <end position="130"/>
    </location>
</feature>
<gene>
    <name evidence="3" type="ORF">F444_16897</name>
</gene>
<organism evidence="3 4">
    <name type="scientific">Phytophthora nicotianae P1976</name>
    <dbReference type="NCBI Taxonomy" id="1317066"/>
    <lineage>
        <taxon>Eukaryota</taxon>
        <taxon>Sar</taxon>
        <taxon>Stramenopiles</taxon>
        <taxon>Oomycota</taxon>
        <taxon>Peronosporomycetes</taxon>
        <taxon>Peronosporales</taxon>
        <taxon>Peronosporaceae</taxon>
        <taxon>Phytophthora</taxon>
    </lineage>
</organism>
<keyword evidence="1" id="KW-0175">Coiled coil</keyword>
<name>A0A080ZGT3_PHYNI</name>
<accession>A0A080ZGT3</accession>
<dbReference type="Proteomes" id="UP000028582">
    <property type="component" value="Unassembled WGS sequence"/>
</dbReference>
<evidence type="ECO:0000313" key="3">
    <source>
        <dbReference type="EMBL" id="ETO65844.1"/>
    </source>
</evidence>
<dbReference type="OrthoDB" id="112503at2759"/>
<feature type="coiled-coil region" evidence="1">
    <location>
        <begin position="28"/>
        <end position="55"/>
    </location>
</feature>
<dbReference type="EMBL" id="ANJA01003141">
    <property type="protein sequence ID" value="ETO65844.1"/>
    <property type="molecule type" value="Genomic_DNA"/>
</dbReference>
<protein>
    <submittedName>
        <fullName evidence="3">Uncharacterized protein</fullName>
    </submittedName>
</protein>